<name>A0ABN9PJ26_9DINO</name>
<gene>
    <name evidence="2" type="ORF">PCOR1329_LOCUS3424</name>
</gene>
<feature type="region of interest" description="Disordered" evidence="1">
    <location>
        <begin position="167"/>
        <end position="187"/>
    </location>
</feature>
<feature type="compositionally biased region" description="Basic and acidic residues" evidence="1">
    <location>
        <begin position="167"/>
        <end position="181"/>
    </location>
</feature>
<dbReference type="Proteomes" id="UP001189429">
    <property type="component" value="Unassembled WGS sequence"/>
</dbReference>
<evidence type="ECO:0000256" key="1">
    <source>
        <dbReference type="SAM" id="MobiDB-lite"/>
    </source>
</evidence>
<keyword evidence="3" id="KW-1185">Reference proteome</keyword>
<reference evidence="2" key="1">
    <citation type="submission" date="2023-10" db="EMBL/GenBank/DDBJ databases">
        <authorList>
            <person name="Chen Y."/>
            <person name="Shah S."/>
            <person name="Dougan E. K."/>
            <person name="Thang M."/>
            <person name="Chan C."/>
        </authorList>
    </citation>
    <scope>NUCLEOTIDE SEQUENCE [LARGE SCALE GENOMIC DNA]</scope>
</reference>
<protein>
    <submittedName>
        <fullName evidence="2">Uncharacterized protein</fullName>
    </submittedName>
</protein>
<dbReference type="EMBL" id="CAUYUJ010000884">
    <property type="protein sequence ID" value="CAK0792991.1"/>
    <property type="molecule type" value="Genomic_DNA"/>
</dbReference>
<organism evidence="2 3">
    <name type="scientific">Prorocentrum cordatum</name>
    <dbReference type="NCBI Taxonomy" id="2364126"/>
    <lineage>
        <taxon>Eukaryota</taxon>
        <taxon>Sar</taxon>
        <taxon>Alveolata</taxon>
        <taxon>Dinophyceae</taxon>
        <taxon>Prorocentrales</taxon>
        <taxon>Prorocentraceae</taxon>
        <taxon>Prorocentrum</taxon>
    </lineage>
</organism>
<accession>A0ABN9PJ26</accession>
<proteinExistence type="predicted"/>
<feature type="non-terminal residue" evidence="2">
    <location>
        <position position="1"/>
    </location>
</feature>
<evidence type="ECO:0000313" key="3">
    <source>
        <dbReference type="Proteomes" id="UP001189429"/>
    </source>
</evidence>
<evidence type="ECO:0000313" key="2">
    <source>
        <dbReference type="EMBL" id="CAK0792991.1"/>
    </source>
</evidence>
<sequence length="187" mass="20980">EQAGDLFSVRGVAPDNQPCVHSFGLKEAAGQIYSETHSTTGRLLERRWVIISRRPLQVESWAESPGERRSGKLKRSMVQNLVDTVVGRICKTDSKVRVYFDMASPGSPGMNSIVSESMSGQLEFDTLWDAWLAYHKRTPGLDRLVKKSDLAVLSDCEFKVTHTLDQEELKSGKDEADEAARRRLRQG</sequence>
<comment type="caution">
    <text evidence="2">The sequence shown here is derived from an EMBL/GenBank/DDBJ whole genome shotgun (WGS) entry which is preliminary data.</text>
</comment>